<dbReference type="EMBL" id="OCNJ01000004">
    <property type="protein sequence ID" value="SOD94823.1"/>
    <property type="molecule type" value="Genomic_DNA"/>
</dbReference>
<gene>
    <name evidence="2" type="ORF">SAMN05421508_104133</name>
</gene>
<dbReference type="AlphaFoldDB" id="A0A286GH17"/>
<evidence type="ECO:0000313" key="3">
    <source>
        <dbReference type="Proteomes" id="UP000219621"/>
    </source>
</evidence>
<evidence type="ECO:0000256" key="1">
    <source>
        <dbReference type="SAM" id="SignalP"/>
    </source>
</evidence>
<feature type="signal peptide" evidence="1">
    <location>
        <begin position="1"/>
        <end position="31"/>
    </location>
</feature>
<sequence length="129" mass="13725">MSVKTLTRTALFAAAAVALGGAVATVTPAAAAQVETLTSDSWKPGYTFDEGQYVRQEIVDDAEQTAGTTVRVETSDAWQPGFTKDDDGDYTRLTVVPAQSDAAAPQTAEVFNSWQPGTLKDGNSYVRFN</sequence>
<evidence type="ECO:0000313" key="2">
    <source>
        <dbReference type="EMBL" id="SOD94823.1"/>
    </source>
</evidence>
<dbReference type="OrthoDB" id="8485511at2"/>
<dbReference type="RefSeq" id="WP_097279099.1">
    <property type="nucleotide sequence ID" value="NZ_OCNJ01000004.1"/>
</dbReference>
<name>A0A286GH17_9PROT</name>
<accession>A0A286GH17</accession>
<organism evidence="2 3">
    <name type="scientific">Caenispirillum bisanense</name>
    <dbReference type="NCBI Taxonomy" id="414052"/>
    <lineage>
        <taxon>Bacteria</taxon>
        <taxon>Pseudomonadati</taxon>
        <taxon>Pseudomonadota</taxon>
        <taxon>Alphaproteobacteria</taxon>
        <taxon>Rhodospirillales</taxon>
        <taxon>Novispirillaceae</taxon>
        <taxon>Caenispirillum</taxon>
    </lineage>
</organism>
<protein>
    <submittedName>
        <fullName evidence="2">Uncharacterized protein</fullName>
    </submittedName>
</protein>
<dbReference type="Proteomes" id="UP000219621">
    <property type="component" value="Unassembled WGS sequence"/>
</dbReference>
<feature type="chain" id="PRO_5013239171" evidence="1">
    <location>
        <begin position="32"/>
        <end position="129"/>
    </location>
</feature>
<keyword evidence="1" id="KW-0732">Signal</keyword>
<reference evidence="2 3" key="1">
    <citation type="submission" date="2017-09" db="EMBL/GenBank/DDBJ databases">
        <authorList>
            <person name="Ehlers B."/>
            <person name="Leendertz F.H."/>
        </authorList>
    </citation>
    <scope>NUCLEOTIDE SEQUENCE [LARGE SCALE GENOMIC DNA]</scope>
    <source>
        <strain evidence="2 3">USBA 140</strain>
    </source>
</reference>
<proteinExistence type="predicted"/>
<keyword evidence="3" id="KW-1185">Reference proteome</keyword>
<dbReference type="InterPro" id="IPR006311">
    <property type="entry name" value="TAT_signal"/>
</dbReference>
<dbReference type="PROSITE" id="PS51318">
    <property type="entry name" value="TAT"/>
    <property type="match status" value="1"/>
</dbReference>